<comment type="caution">
    <text evidence="2">The sequence shown here is derived from an EMBL/GenBank/DDBJ whole genome shotgun (WGS) entry which is preliminary data.</text>
</comment>
<dbReference type="Gene3D" id="3.30.160.250">
    <property type="match status" value="1"/>
</dbReference>
<dbReference type="InterPro" id="IPR035069">
    <property type="entry name" value="TTHA1013/TTHA0281-like"/>
</dbReference>
<dbReference type="PANTHER" id="PTHR34504">
    <property type="entry name" value="ANTITOXIN HICB"/>
    <property type="match status" value="1"/>
</dbReference>
<name>A0A931PTH0_FIMGI</name>
<dbReference type="InterPro" id="IPR031807">
    <property type="entry name" value="HicB-like"/>
</dbReference>
<evidence type="ECO:0000313" key="3">
    <source>
        <dbReference type="Proteomes" id="UP000727962"/>
    </source>
</evidence>
<protein>
    <submittedName>
        <fullName evidence="2">Type II toxin-antitoxin system HicB family antitoxin</fullName>
    </submittedName>
</protein>
<feature type="domain" description="HicB-like antitoxin of toxin-antitoxin system" evidence="1">
    <location>
        <begin position="3"/>
        <end position="62"/>
    </location>
</feature>
<dbReference type="SUPFAM" id="SSF143100">
    <property type="entry name" value="TTHA1013/TTHA0281-like"/>
    <property type="match status" value="1"/>
</dbReference>
<dbReference type="AlphaFoldDB" id="A0A931PTH0"/>
<evidence type="ECO:0000259" key="1">
    <source>
        <dbReference type="Pfam" id="PF15919"/>
    </source>
</evidence>
<dbReference type="Proteomes" id="UP000727962">
    <property type="component" value="Unassembled WGS sequence"/>
</dbReference>
<evidence type="ECO:0000313" key="2">
    <source>
        <dbReference type="EMBL" id="MBI1756433.1"/>
    </source>
</evidence>
<gene>
    <name evidence="2" type="ORF">HYR64_04915</name>
</gene>
<organism evidence="2 3">
    <name type="scientific">Fimbriimonas ginsengisoli</name>
    <dbReference type="NCBI Taxonomy" id="1005039"/>
    <lineage>
        <taxon>Bacteria</taxon>
        <taxon>Bacillati</taxon>
        <taxon>Armatimonadota</taxon>
        <taxon>Fimbriimonadia</taxon>
        <taxon>Fimbriimonadales</taxon>
        <taxon>Fimbriimonadaceae</taxon>
        <taxon>Fimbriimonas</taxon>
    </lineage>
</organism>
<accession>A0A931PTH0</accession>
<proteinExistence type="predicted"/>
<dbReference type="PANTHER" id="PTHR34504:SF2">
    <property type="entry name" value="UPF0150 PROTEIN SSL0259"/>
    <property type="match status" value="1"/>
</dbReference>
<sequence length="72" mass="7869">MRYAILLEPQPEGGFTVTVPDLPGCVSQGETPEECRANIAEAIEGWILTAQANGWPVPRPTTRFDEVEVRAS</sequence>
<dbReference type="EMBL" id="JACOSL010000031">
    <property type="protein sequence ID" value="MBI1756433.1"/>
    <property type="molecule type" value="Genomic_DNA"/>
</dbReference>
<dbReference type="InterPro" id="IPR051404">
    <property type="entry name" value="TA_system_antitoxin"/>
</dbReference>
<reference evidence="2" key="1">
    <citation type="submission" date="2020-07" db="EMBL/GenBank/DDBJ databases">
        <title>Huge and variable diversity of episymbiotic CPR bacteria and DPANN archaea in groundwater ecosystems.</title>
        <authorList>
            <person name="He C.Y."/>
            <person name="Keren R."/>
            <person name="Whittaker M."/>
            <person name="Farag I.F."/>
            <person name="Doudna J."/>
            <person name="Cate J.H.D."/>
            <person name="Banfield J.F."/>
        </authorList>
    </citation>
    <scope>NUCLEOTIDE SEQUENCE</scope>
    <source>
        <strain evidence="2">NC_groundwater_17_Pr7_B-0.1um_64_12</strain>
    </source>
</reference>
<dbReference type="Pfam" id="PF15919">
    <property type="entry name" value="HicB_lk_antitox"/>
    <property type="match status" value="1"/>
</dbReference>